<keyword evidence="3" id="KW-1185">Reference proteome</keyword>
<comment type="caution">
    <text evidence="2">The sequence shown here is derived from an EMBL/GenBank/DDBJ whole genome shotgun (WGS) entry which is preliminary data.</text>
</comment>
<dbReference type="InterPro" id="IPR002611">
    <property type="entry name" value="IstB_ATP-bd"/>
</dbReference>
<name>A0ABR7MAE9_9BACT</name>
<evidence type="ECO:0000313" key="3">
    <source>
        <dbReference type="Proteomes" id="UP000765802"/>
    </source>
</evidence>
<accession>A0ABR7MAE9</accession>
<gene>
    <name evidence="2" type="ORF">BC349_12145</name>
</gene>
<proteinExistence type="predicted"/>
<evidence type="ECO:0000259" key="1">
    <source>
        <dbReference type="Pfam" id="PF01695"/>
    </source>
</evidence>
<feature type="domain" description="IstB-like ATP-binding" evidence="1">
    <location>
        <begin position="12"/>
        <end position="95"/>
    </location>
</feature>
<protein>
    <recommendedName>
        <fullName evidence="1">IstB-like ATP-binding domain-containing protein</fullName>
    </recommendedName>
</protein>
<evidence type="ECO:0000313" key="2">
    <source>
        <dbReference type="EMBL" id="MBC6491804.1"/>
    </source>
</evidence>
<dbReference type="Proteomes" id="UP000765802">
    <property type="component" value="Unassembled WGS sequence"/>
</dbReference>
<organism evidence="2 3">
    <name type="scientific">Flavihumibacter stibioxidans</name>
    <dbReference type="NCBI Taxonomy" id="1834163"/>
    <lineage>
        <taxon>Bacteria</taxon>
        <taxon>Pseudomonadati</taxon>
        <taxon>Bacteroidota</taxon>
        <taxon>Chitinophagia</taxon>
        <taxon>Chitinophagales</taxon>
        <taxon>Chitinophagaceae</taxon>
        <taxon>Flavihumibacter</taxon>
    </lineage>
</organism>
<dbReference type="Pfam" id="PF01695">
    <property type="entry name" value="IstB_IS21"/>
    <property type="match status" value="1"/>
</dbReference>
<reference evidence="2 3" key="1">
    <citation type="submission" date="2016-07" db="EMBL/GenBank/DDBJ databases">
        <title>Genome analysis of Flavihumibacter stibioxidans YS-17.</title>
        <authorList>
            <person name="Shi K."/>
            <person name="Han Y."/>
            <person name="Wang G."/>
        </authorList>
    </citation>
    <scope>NUCLEOTIDE SEQUENCE [LARGE SCALE GENOMIC DNA]</scope>
    <source>
        <strain evidence="2 3">YS-17</strain>
    </source>
</reference>
<dbReference type="EMBL" id="MBUA01000023">
    <property type="protein sequence ID" value="MBC6491804.1"/>
    <property type="molecule type" value="Genomic_DNA"/>
</dbReference>
<sequence>METRQQIRQYCQQFRMNGIHSELDDLIRDAENANTGYLEFTARLLLAETAYREQNDLANRLRAAKLPPTSDLSLYDHSVDNGLTKSRMNQLKELNRQDQV</sequence>